<dbReference type="InterPro" id="IPR001609">
    <property type="entry name" value="Myosin_head_motor_dom-like"/>
</dbReference>
<feature type="binding site" evidence="7">
    <location>
        <begin position="102"/>
        <end position="109"/>
    </location>
    <ligand>
        <name>ATP</name>
        <dbReference type="ChEBI" id="CHEBI:30616"/>
    </ligand>
</feature>
<keyword evidence="4 7" id="KW-0518">Myosin</keyword>
<dbReference type="FunFam" id="1.10.10.820:FF:000001">
    <property type="entry name" value="Myosin heavy chain"/>
    <property type="match status" value="1"/>
</dbReference>
<evidence type="ECO:0000256" key="8">
    <source>
        <dbReference type="SAM" id="MobiDB-lite"/>
    </source>
</evidence>
<evidence type="ECO:0000256" key="7">
    <source>
        <dbReference type="PROSITE-ProRule" id="PRU00782"/>
    </source>
</evidence>
<organism evidence="11 12">
    <name type="scientific">Capsaspora owczarzaki (strain ATCC 30864)</name>
    <dbReference type="NCBI Taxonomy" id="595528"/>
    <lineage>
        <taxon>Eukaryota</taxon>
        <taxon>Filasterea</taxon>
        <taxon>Capsaspora</taxon>
    </lineage>
</organism>
<protein>
    <submittedName>
        <fullName evidence="11">Myosin IE</fullName>
    </submittedName>
</protein>
<feature type="non-terminal residue" evidence="11">
    <location>
        <position position="1"/>
    </location>
</feature>
<dbReference type="FunFam" id="1.20.58.530:FF:000004">
    <property type="entry name" value="Unconventional myosin ID"/>
    <property type="match status" value="1"/>
</dbReference>
<dbReference type="GO" id="GO:0006897">
    <property type="term" value="P:endocytosis"/>
    <property type="evidence" value="ECO:0007669"/>
    <property type="project" value="TreeGrafter"/>
</dbReference>
<dbReference type="Pfam" id="PF06017">
    <property type="entry name" value="Myosin_TH1"/>
    <property type="match status" value="1"/>
</dbReference>
<dbReference type="InterPro" id="IPR027417">
    <property type="entry name" value="P-loop_NTPase"/>
</dbReference>
<dbReference type="PROSITE" id="PS50096">
    <property type="entry name" value="IQ"/>
    <property type="match status" value="1"/>
</dbReference>
<dbReference type="InterPro" id="IPR036961">
    <property type="entry name" value="Kinesin_motor_dom_sf"/>
</dbReference>
<evidence type="ECO:0000256" key="3">
    <source>
        <dbReference type="ARBA" id="ARBA00022840"/>
    </source>
</evidence>
<evidence type="ECO:0000256" key="6">
    <source>
        <dbReference type="ARBA" id="ARBA00023203"/>
    </source>
</evidence>
<dbReference type="RefSeq" id="XP_004343217.2">
    <property type="nucleotide sequence ID" value="XM_004343167.2"/>
</dbReference>
<dbReference type="SMART" id="SM00242">
    <property type="entry name" value="MYSc"/>
    <property type="match status" value="1"/>
</dbReference>
<dbReference type="PRINTS" id="PR00193">
    <property type="entry name" value="MYOSINHEAVY"/>
</dbReference>
<dbReference type="GO" id="GO:0016459">
    <property type="term" value="C:myosin complex"/>
    <property type="evidence" value="ECO:0007669"/>
    <property type="project" value="UniProtKB-KW"/>
</dbReference>
<evidence type="ECO:0000313" key="12">
    <source>
        <dbReference type="Proteomes" id="UP000008743"/>
    </source>
</evidence>
<keyword evidence="12" id="KW-1185">Reference proteome</keyword>
<keyword evidence="6 7" id="KW-0009">Actin-binding</keyword>
<dbReference type="PROSITE" id="PS51456">
    <property type="entry name" value="MYOSIN_MOTOR"/>
    <property type="match status" value="1"/>
</dbReference>
<evidence type="ECO:0000256" key="4">
    <source>
        <dbReference type="ARBA" id="ARBA00023123"/>
    </source>
</evidence>
<accession>A0A0D2WXL3</accession>
<dbReference type="GO" id="GO:0051015">
    <property type="term" value="F:actin filament binding"/>
    <property type="evidence" value="ECO:0007669"/>
    <property type="project" value="TreeGrafter"/>
</dbReference>
<dbReference type="PhylomeDB" id="A0A0D2WXL3"/>
<dbReference type="Gene3D" id="1.20.58.530">
    <property type="match status" value="1"/>
</dbReference>
<keyword evidence="2 7" id="KW-0547">Nucleotide-binding</keyword>
<dbReference type="Gene3D" id="1.10.10.820">
    <property type="match status" value="1"/>
</dbReference>
<evidence type="ECO:0000313" key="11">
    <source>
        <dbReference type="EMBL" id="KJE97513.1"/>
    </source>
</evidence>
<dbReference type="Gene3D" id="1.20.120.720">
    <property type="entry name" value="Myosin VI head, motor domain, U50 subdomain"/>
    <property type="match status" value="1"/>
</dbReference>
<dbReference type="Gene3D" id="3.40.850.10">
    <property type="entry name" value="Kinesin motor domain"/>
    <property type="match status" value="1"/>
</dbReference>
<sequence>MAYRPHQHAPDDLVLLSDITEDAVMSALKAHYDHDEIYTYIGEVLISVNPFKQIKPLYLPTTLQRYRGRLLYENAPHVYALADISVRNMVADRENHCVIISGESGAGKTEASKKIMEYIAAVSSKAADVEKVKQQILESNPLLEAFGNAKTVRNNNSSRFGKYFEIQFSYGGDPVGGKITQYLLEKSRIVSRQDTERSFHIFYQLLAGSSAQEQKELQLYGPEHYAYLSQSNVYRADGIDDRADFAETKTAMTVCGISSAEQKDIMHLLAGILHLGNMSFASEEAKGQDDKAVVDSKEILAIAAQMLGVTGDKLAHALTHRSIKGGSTEVIKSTLGKEQALYSRDSLAKAVYSRLFQWIVERINTTMHTEKPAFVIGVLDIYGFEIFQTNGFEQLCINFVNEKLQQIFIELTLKKEQEEYVKEGIAWTRIDYYDNRPCCELIERNGGILSLLDEECLFPKGTDESFHTKLFKQVTDTTHLTKGAGSIFVIKHFAGVVEYDTKGFLDKNKDTLFSDLVELMMASSLKLGKEIFAADAERMKDSKKRPVTAGTQFKTQVAALMDALRACVPHYIRCIKPNERKVGGYFDDEMVRNQVRYLGLVENVRVRRAGFAFRMVYGHFLHRYKMLTEETWPKWSGDEKSGCEKILQHLKIAKDEYQFGKTKIFIKSPQTVFKLEEMREAKLVAIVSKIQRFYRAFVARKWYLLIRASMQDIFSGQKERRKFSINRKYYGDYGNFKHAPFVVDTMHKNDDSKILFADNCNKINKRYKSQRRSIVVTDKAIYNLSLKTPAKGKIARRIPHEMVTGVSLSELSDNFIIIHATDYDYLLENNRKSELVVCLKEHYRKTNKDLAVKFSNNITYKAKEKDVRTITFTKVEGTPRAIFAGKGKTSTVTVGSDLPKDAQPKSTYVPVEKRSGYRGPAGGAASSSSGYGQAGTPSWAKK</sequence>
<dbReference type="InterPro" id="IPR036072">
    <property type="entry name" value="MYSc_Myo1"/>
</dbReference>
<name>A0A0D2WXL3_CAPO3</name>
<dbReference type="GO" id="GO:0005737">
    <property type="term" value="C:cytoplasm"/>
    <property type="evidence" value="ECO:0007669"/>
    <property type="project" value="TreeGrafter"/>
</dbReference>
<keyword evidence="5 7" id="KW-0505">Motor protein</keyword>
<dbReference type="CDD" id="cd01378">
    <property type="entry name" value="MYSc_Myo1"/>
    <property type="match status" value="1"/>
</dbReference>
<dbReference type="OrthoDB" id="6108017at2759"/>
<dbReference type="EMBL" id="KE346374">
    <property type="protein sequence ID" value="KJE97513.1"/>
    <property type="molecule type" value="Genomic_DNA"/>
</dbReference>
<feature type="compositionally biased region" description="Low complexity" evidence="8">
    <location>
        <begin position="923"/>
        <end position="935"/>
    </location>
</feature>
<evidence type="ECO:0000256" key="5">
    <source>
        <dbReference type="ARBA" id="ARBA00023175"/>
    </source>
</evidence>
<dbReference type="GO" id="GO:0000146">
    <property type="term" value="F:microfilament motor activity"/>
    <property type="evidence" value="ECO:0007669"/>
    <property type="project" value="TreeGrafter"/>
</dbReference>
<evidence type="ECO:0000259" key="10">
    <source>
        <dbReference type="PROSITE" id="PS51757"/>
    </source>
</evidence>
<dbReference type="Proteomes" id="UP000008743">
    <property type="component" value="Unassembled WGS sequence"/>
</dbReference>
<dbReference type="Gene3D" id="1.20.5.4820">
    <property type="match status" value="1"/>
</dbReference>
<dbReference type="Pfam" id="PF00063">
    <property type="entry name" value="Myosin_head"/>
    <property type="match status" value="1"/>
</dbReference>
<dbReference type="PROSITE" id="PS51757">
    <property type="entry name" value="TH1"/>
    <property type="match status" value="1"/>
</dbReference>
<feature type="domain" description="TH1" evidence="10">
    <location>
        <begin position="718"/>
        <end position="896"/>
    </location>
</feature>
<evidence type="ECO:0000256" key="2">
    <source>
        <dbReference type="ARBA" id="ARBA00022741"/>
    </source>
</evidence>
<dbReference type="AlphaFoldDB" id="A0A0D2WXL3"/>
<dbReference type="GO" id="GO:0030048">
    <property type="term" value="P:actin filament-based movement"/>
    <property type="evidence" value="ECO:0007669"/>
    <property type="project" value="TreeGrafter"/>
</dbReference>
<dbReference type="PANTHER" id="PTHR13140">
    <property type="entry name" value="MYOSIN"/>
    <property type="match status" value="1"/>
</dbReference>
<gene>
    <name evidence="11" type="ORF">CAOG_007358</name>
</gene>
<dbReference type="eggNOG" id="KOG0162">
    <property type="taxonomic scope" value="Eukaryota"/>
</dbReference>
<dbReference type="SUPFAM" id="SSF52540">
    <property type="entry name" value="P-loop containing nucleoside triphosphate hydrolases"/>
    <property type="match status" value="1"/>
</dbReference>
<proteinExistence type="inferred from homology"/>
<evidence type="ECO:0000256" key="1">
    <source>
        <dbReference type="ARBA" id="ARBA00008314"/>
    </source>
</evidence>
<feature type="region of interest" description="Actin-binding" evidence="7">
    <location>
        <begin position="557"/>
        <end position="579"/>
    </location>
</feature>
<dbReference type="GO" id="GO:0007015">
    <property type="term" value="P:actin filament organization"/>
    <property type="evidence" value="ECO:0007669"/>
    <property type="project" value="TreeGrafter"/>
</dbReference>
<keyword evidence="3 7" id="KW-0067">ATP-binding</keyword>
<feature type="region of interest" description="Disordered" evidence="8">
    <location>
        <begin position="890"/>
        <end position="942"/>
    </location>
</feature>
<reference evidence="12" key="1">
    <citation type="submission" date="2011-02" db="EMBL/GenBank/DDBJ databases">
        <title>The Genome Sequence of Capsaspora owczarzaki ATCC 30864.</title>
        <authorList>
            <person name="Russ C."/>
            <person name="Cuomo C."/>
            <person name="Burger G."/>
            <person name="Gray M.W."/>
            <person name="Holland P.W.H."/>
            <person name="King N."/>
            <person name="Lang F.B.F."/>
            <person name="Roger A.J."/>
            <person name="Ruiz-Trillo I."/>
            <person name="Young S.K."/>
            <person name="Zeng Q."/>
            <person name="Gargeya S."/>
            <person name="Alvarado L."/>
            <person name="Berlin A."/>
            <person name="Chapman S.B."/>
            <person name="Chen Z."/>
            <person name="Freedman E."/>
            <person name="Gellesch M."/>
            <person name="Goldberg J."/>
            <person name="Griggs A."/>
            <person name="Gujja S."/>
            <person name="Heilman E."/>
            <person name="Heiman D."/>
            <person name="Howarth C."/>
            <person name="Mehta T."/>
            <person name="Neiman D."/>
            <person name="Pearson M."/>
            <person name="Roberts A."/>
            <person name="Saif S."/>
            <person name="Shea T."/>
            <person name="Shenoy N."/>
            <person name="Sisk P."/>
            <person name="Stolte C."/>
            <person name="Sykes S."/>
            <person name="White J."/>
            <person name="Yandava C."/>
            <person name="Haas B."/>
            <person name="Nusbaum C."/>
            <person name="Birren B."/>
        </authorList>
    </citation>
    <scope>NUCLEOTIDE SEQUENCE</scope>
    <source>
        <strain evidence="12">ATCC 30864</strain>
    </source>
</reference>
<dbReference type="InterPro" id="IPR010926">
    <property type="entry name" value="Myosin_TH1"/>
</dbReference>
<dbReference type="GO" id="GO:0005886">
    <property type="term" value="C:plasma membrane"/>
    <property type="evidence" value="ECO:0007669"/>
    <property type="project" value="TreeGrafter"/>
</dbReference>
<dbReference type="PANTHER" id="PTHR13140:SF679">
    <property type="entry name" value="UNCONVENTIONAL MYOSIN IC"/>
    <property type="match status" value="1"/>
</dbReference>
<evidence type="ECO:0000259" key="9">
    <source>
        <dbReference type="PROSITE" id="PS51456"/>
    </source>
</evidence>
<feature type="domain" description="Myosin motor" evidence="9">
    <location>
        <begin position="8"/>
        <end position="680"/>
    </location>
</feature>
<comment type="similarity">
    <text evidence="1 7">Belongs to the TRAFAC class myosin-kinesin ATPase superfamily. Myosin family.</text>
</comment>
<dbReference type="GO" id="GO:0005524">
    <property type="term" value="F:ATP binding"/>
    <property type="evidence" value="ECO:0007669"/>
    <property type="project" value="UniProtKB-UniRule"/>
</dbReference>